<dbReference type="InterPro" id="IPR013587">
    <property type="entry name" value="Nitrate/nitrite_sensing"/>
</dbReference>
<evidence type="ECO:0000256" key="4">
    <source>
        <dbReference type="ARBA" id="ARBA00022679"/>
    </source>
</evidence>
<evidence type="ECO:0000256" key="3">
    <source>
        <dbReference type="ARBA" id="ARBA00022553"/>
    </source>
</evidence>
<keyword evidence="4" id="KW-0808">Transferase</keyword>
<dbReference type="GO" id="GO:0004673">
    <property type="term" value="F:protein histidine kinase activity"/>
    <property type="evidence" value="ECO:0007669"/>
    <property type="project" value="UniProtKB-EC"/>
</dbReference>
<evidence type="ECO:0000256" key="6">
    <source>
        <dbReference type="SAM" id="MobiDB-lite"/>
    </source>
</evidence>
<feature type="compositionally biased region" description="Low complexity" evidence="6">
    <location>
        <begin position="697"/>
        <end position="715"/>
    </location>
</feature>
<evidence type="ECO:0000259" key="8">
    <source>
        <dbReference type="SMART" id="SM00387"/>
    </source>
</evidence>
<evidence type="ECO:0000256" key="5">
    <source>
        <dbReference type="ARBA" id="ARBA00022777"/>
    </source>
</evidence>
<dbReference type="EMBL" id="JAAXOS010000010">
    <property type="protein sequence ID" value="NKY28827.1"/>
    <property type="molecule type" value="Genomic_DNA"/>
</dbReference>
<name>A0A7X6L6V5_9NOCA</name>
<proteinExistence type="predicted"/>
<feature type="region of interest" description="Disordered" evidence="6">
    <location>
        <begin position="679"/>
        <end position="785"/>
    </location>
</feature>
<sequence>MFRARLGVRTRILAIALIPSLTLLLAGMGAAGYLVAEGTKAKDWAAASQKAIAVTSEVMDAIEQERYLTLAQLSGDDTLTSALGPARMRVDASVRNLLATSANLRDVDDTKITEKDADLVMLTQSLTTVRSAADAGALPIPDAYTFYNRLLDPISAGAQSTVRTAPESDIAVGTVAGIRLFYVSEAMSRSNALGAVYVHGATPPPIPLDEYTRQTGFYHAEIAMLITELDGPIKARLQALSTGTAWQQLTAMENAIIQRVSAAAASATTSPPAASASTGIRQSSLPPLPLSADEWHRAAAEVNRGLLDAWSVYNRDVQAAAEDKAAAAATRSAVTGGGMLVIGVLVLVIAVALANRVIRRLKRLRGETLALADERLPDMMRRLRDGEAVDPAAESPNLDYGSDEIGQVAKAFQHAHSAAVSAAVAEARTREGVKAVFLNIAHRSQIVVHRQLEILDEAEQRQEDPVLLDTLFRLDHLATRERRNAENLTILGGGKPGRQWRNPVPLVDLVRSAVGETLDYARVRVTRLPEVHVLGAVVADLIHLLAELVDNATSFSPPQSRVEVTGNVVGKGVVVEIGDQGMGMSEADLARLNETLRNPPDFGVAALSADSRLGLFVVAQLAARHGIAVRLSDSDYGGIRAIVLIPSALIAADSGMPQTPAELTDPGSRRKLITTPAIATETANSAQTPSSSVATLPAESAAPPRYAPRPYTEAPTQPGSDGRPPLPRRHRQTNLAPQLAQSAQEQQAASAQAPRSAEQARDLMSAIENGTRQGRRATIPDEQEG</sequence>
<comment type="caution">
    <text evidence="9">The sequence shown here is derived from an EMBL/GenBank/DDBJ whole genome shotgun (WGS) entry which is preliminary data.</text>
</comment>
<feature type="domain" description="Histidine kinase/HSP90-like ATPase" evidence="8">
    <location>
        <begin position="536"/>
        <end position="649"/>
    </location>
</feature>
<evidence type="ECO:0000256" key="1">
    <source>
        <dbReference type="ARBA" id="ARBA00000085"/>
    </source>
</evidence>
<dbReference type="GO" id="GO:0005886">
    <property type="term" value="C:plasma membrane"/>
    <property type="evidence" value="ECO:0007669"/>
    <property type="project" value="TreeGrafter"/>
</dbReference>
<dbReference type="SUPFAM" id="SSF55874">
    <property type="entry name" value="ATPase domain of HSP90 chaperone/DNA topoisomerase II/histidine kinase"/>
    <property type="match status" value="1"/>
</dbReference>
<gene>
    <name evidence="9" type="ORF">HGB38_21790</name>
</gene>
<feature type="transmembrane region" description="Helical" evidence="7">
    <location>
        <begin position="333"/>
        <end position="355"/>
    </location>
</feature>
<keyword evidence="3" id="KW-0597">Phosphoprotein</keyword>
<feature type="compositionally biased region" description="Polar residues" evidence="6">
    <location>
        <begin position="681"/>
        <end position="694"/>
    </location>
</feature>
<dbReference type="PANTHER" id="PTHR45436">
    <property type="entry name" value="SENSOR HISTIDINE KINASE YKOH"/>
    <property type="match status" value="1"/>
</dbReference>
<evidence type="ECO:0000256" key="2">
    <source>
        <dbReference type="ARBA" id="ARBA00012438"/>
    </source>
</evidence>
<dbReference type="SMART" id="SM00387">
    <property type="entry name" value="HATPase_c"/>
    <property type="match status" value="1"/>
</dbReference>
<keyword evidence="7" id="KW-0812">Transmembrane</keyword>
<dbReference type="InterPro" id="IPR036890">
    <property type="entry name" value="HATPase_C_sf"/>
</dbReference>
<accession>A0A7X6L6V5</accession>
<keyword evidence="7" id="KW-1133">Transmembrane helix</keyword>
<dbReference type="PANTHER" id="PTHR45436:SF5">
    <property type="entry name" value="SENSOR HISTIDINE KINASE TRCS"/>
    <property type="match status" value="1"/>
</dbReference>
<reference evidence="9 10" key="1">
    <citation type="submission" date="2020-04" db="EMBL/GenBank/DDBJ databases">
        <title>MicrobeNet Type strains.</title>
        <authorList>
            <person name="Nicholson A.C."/>
        </authorList>
    </citation>
    <scope>NUCLEOTIDE SEQUENCE [LARGE SCALE GENOMIC DNA]</scope>
    <source>
        <strain evidence="9 10">DSM 44956</strain>
    </source>
</reference>
<protein>
    <recommendedName>
        <fullName evidence="2">histidine kinase</fullName>
        <ecNumber evidence="2">2.7.13.3</ecNumber>
    </recommendedName>
</protein>
<keyword evidence="5" id="KW-0418">Kinase</keyword>
<dbReference type="InterPro" id="IPR003594">
    <property type="entry name" value="HATPase_dom"/>
</dbReference>
<dbReference type="Gene3D" id="3.30.565.10">
    <property type="entry name" value="Histidine kinase-like ATPase, C-terminal domain"/>
    <property type="match status" value="1"/>
</dbReference>
<keyword evidence="10" id="KW-1185">Reference proteome</keyword>
<dbReference type="Pfam" id="PF08376">
    <property type="entry name" value="NIT"/>
    <property type="match status" value="1"/>
</dbReference>
<evidence type="ECO:0000313" key="9">
    <source>
        <dbReference type="EMBL" id="NKY28827.1"/>
    </source>
</evidence>
<keyword evidence="7" id="KW-0472">Membrane</keyword>
<dbReference type="Gene3D" id="6.10.340.10">
    <property type="match status" value="1"/>
</dbReference>
<dbReference type="RefSeq" id="WP_063910278.1">
    <property type="nucleotide sequence ID" value="NZ_JAAXOS010000010.1"/>
</dbReference>
<dbReference type="EC" id="2.7.13.3" evidence="2"/>
<evidence type="ECO:0000256" key="7">
    <source>
        <dbReference type="SAM" id="Phobius"/>
    </source>
</evidence>
<dbReference type="Pfam" id="PF02518">
    <property type="entry name" value="HATPase_c"/>
    <property type="match status" value="1"/>
</dbReference>
<evidence type="ECO:0000313" key="10">
    <source>
        <dbReference type="Proteomes" id="UP000540698"/>
    </source>
</evidence>
<dbReference type="AlphaFoldDB" id="A0A7X6L6V5"/>
<dbReference type="GO" id="GO:0000160">
    <property type="term" value="P:phosphorelay signal transduction system"/>
    <property type="evidence" value="ECO:0007669"/>
    <property type="project" value="TreeGrafter"/>
</dbReference>
<comment type="catalytic activity">
    <reaction evidence="1">
        <text>ATP + protein L-histidine = ADP + protein N-phospho-L-histidine.</text>
        <dbReference type="EC" id="2.7.13.3"/>
    </reaction>
</comment>
<organism evidence="9 10">
    <name type="scientific">Nocardia gamkensis</name>
    <dbReference type="NCBI Taxonomy" id="352869"/>
    <lineage>
        <taxon>Bacteria</taxon>
        <taxon>Bacillati</taxon>
        <taxon>Actinomycetota</taxon>
        <taxon>Actinomycetes</taxon>
        <taxon>Mycobacteriales</taxon>
        <taxon>Nocardiaceae</taxon>
        <taxon>Nocardia</taxon>
    </lineage>
</organism>
<dbReference type="Proteomes" id="UP000540698">
    <property type="component" value="Unassembled WGS sequence"/>
</dbReference>
<dbReference type="InterPro" id="IPR050428">
    <property type="entry name" value="TCS_sensor_his_kinase"/>
</dbReference>
<feature type="compositionally biased region" description="Low complexity" evidence="6">
    <location>
        <begin position="735"/>
        <end position="757"/>
    </location>
</feature>